<dbReference type="Proteomes" id="UP000053611">
    <property type="component" value="Unassembled WGS sequence"/>
</dbReference>
<keyword evidence="6" id="KW-0539">Nucleus</keyword>
<keyword evidence="3" id="KW-0507">mRNA processing</keyword>
<dbReference type="Pfam" id="PF05700">
    <property type="entry name" value="BCAS2"/>
    <property type="match status" value="1"/>
</dbReference>
<dbReference type="AlphaFoldDB" id="A0A0J0XIU7"/>
<evidence type="ECO:0000256" key="2">
    <source>
        <dbReference type="ARBA" id="ARBA00010788"/>
    </source>
</evidence>
<feature type="non-terminal residue" evidence="7">
    <location>
        <position position="214"/>
    </location>
</feature>
<keyword evidence="5" id="KW-0508">mRNA splicing</keyword>
<accession>A0A0J0XIU7</accession>
<evidence type="ECO:0000313" key="8">
    <source>
        <dbReference type="Proteomes" id="UP000053611"/>
    </source>
</evidence>
<dbReference type="GO" id="GO:0008380">
    <property type="term" value="P:RNA splicing"/>
    <property type="evidence" value="ECO:0007669"/>
    <property type="project" value="UniProtKB-KW"/>
</dbReference>
<dbReference type="GO" id="GO:0000974">
    <property type="term" value="C:Prp19 complex"/>
    <property type="evidence" value="ECO:0007669"/>
    <property type="project" value="TreeGrafter"/>
</dbReference>
<dbReference type="PANTHER" id="PTHR13296:SF0">
    <property type="entry name" value="PRE-MRNA-SPLICING FACTOR SPF27"/>
    <property type="match status" value="1"/>
</dbReference>
<protein>
    <recommendedName>
        <fullName evidence="9">Breast carcinoma amplified sequence 2</fullName>
    </recommendedName>
</protein>
<evidence type="ECO:0000313" key="7">
    <source>
        <dbReference type="EMBL" id="KLT40982.1"/>
    </source>
</evidence>
<name>A0A0J0XIU7_9TREE</name>
<dbReference type="GO" id="GO:0071013">
    <property type="term" value="C:catalytic step 2 spliceosome"/>
    <property type="evidence" value="ECO:0007669"/>
    <property type="project" value="TreeGrafter"/>
</dbReference>
<gene>
    <name evidence="7" type="ORF">CC85DRAFT_225337</name>
</gene>
<dbReference type="STRING" id="879819.A0A0J0XIU7"/>
<organism evidence="7 8">
    <name type="scientific">Cutaneotrichosporon oleaginosum</name>
    <dbReference type="NCBI Taxonomy" id="879819"/>
    <lineage>
        <taxon>Eukaryota</taxon>
        <taxon>Fungi</taxon>
        <taxon>Dikarya</taxon>
        <taxon>Basidiomycota</taxon>
        <taxon>Agaricomycotina</taxon>
        <taxon>Tremellomycetes</taxon>
        <taxon>Trichosporonales</taxon>
        <taxon>Trichosporonaceae</taxon>
        <taxon>Cutaneotrichosporon</taxon>
    </lineage>
</organism>
<evidence type="ECO:0000256" key="5">
    <source>
        <dbReference type="ARBA" id="ARBA00023187"/>
    </source>
</evidence>
<dbReference type="GeneID" id="28980594"/>
<keyword evidence="4" id="KW-0747">Spliceosome</keyword>
<dbReference type="InterPro" id="IPR008409">
    <property type="entry name" value="SPF27"/>
</dbReference>
<evidence type="ECO:0000256" key="6">
    <source>
        <dbReference type="ARBA" id="ARBA00023242"/>
    </source>
</evidence>
<reference evidence="7 8" key="1">
    <citation type="submission" date="2015-03" db="EMBL/GenBank/DDBJ databases">
        <title>Genomics and transcriptomics of the oil-accumulating basidiomycete yeast T. oleaginosus allow insights into substrate utilization and the diverse evolutionary trajectories of mating systems in fungi.</title>
        <authorList>
            <consortium name="DOE Joint Genome Institute"/>
            <person name="Kourist R."/>
            <person name="Kracht O."/>
            <person name="Bracharz F."/>
            <person name="Lipzen A."/>
            <person name="Nolan M."/>
            <person name="Ohm R."/>
            <person name="Grigoriev I."/>
            <person name="Sun S."/>
            <person name="Heitman J."/>
            <person name="Bruck T."/>
            <person name="Nowrousian M."/>
        </authorList>
    </citation>
    <scope>NUCLEOTIDE SEQUENCE [LARGE SCALE GENOMIC DNA]</scope>
    <source>
        <strain evidence="7 8">IBC0246</strain>
    </source>
</reference>
<dbReference type="PANTHER" id="PTHR13296">
    <property type="entry name" value="BCAS2 PROTEIN"/>
    <property type="match status" value="1"/>
</dbReference>
<proteinExistence type="inferred from homology"/>
<evidence type="ECO:0000256" key="1">
    <source>
        <dbReference type="ARBA" id="ARBA00004123"/>
    </source>
</evidence>
<evidence type="ECO:0008006" key="9">
    <source>
        <dbReference type="Google" id="ProtNLM"/>
    </source>
</evidence>
<keyword evidence="8" id="KW-1185">Reference proteome</keyword>
<evidence type="ECO:0000256" key="3">
    <source>
        <dbReference type="ARBA" id="ARBA00022664"/>
    </source>
</evidence>
<evidence type="ECO:0000256" key="4">
    <source>
        <dbReference type="ARBA" id="ARBA00022728"/>
    </source>
</evidence>
<dbReference type="OrthoDB" id="205794at2759"/>
<comment type="similarity">
    <text evidence="2">Belongs to the SPF27 family.</text>
</comment>
<dbReference type="GO" id="GO:0071011">
    <property type="term" value="C:precatalytic spliceosome"/>
    <property type="evidence" value="ECO:0007669"/>
    <property type="project" value="TreeGrafter"/>
</dbReference>
<dbReference type="EMBL" id="KQ087225">
    <property type="protein sequence ID" value="KLT40982.1"/>
    <property type="molecule type" value="Genomic_DNA"/>
</dbReference>
<comment type="subcellular location">
    <subcellularLocation>
        <location evidence="1">Nucleus</location>
    </subcellularLocation>
</comment>
<dbReference type="GO" id="GO:0006397">
    <property type="term" value="P:mRNA processing"/>
    <property type="evidence" value="ECO:0007669"/>
    <property type="project" value="UniProtKB-KW"/>
</dbReference>
<sequence length="214" mass="23727">MSASIIDALPYYDKQVEEPGAKTKVEALIEAELAQTPKVAEDDPRLGQVVDVFPKSEGLAKLLANYATEPIRGIDPSRYAPPTVSEGADLSVLEEAETRGRIGEAHMAVRNENIGVLQTYGPNAWLVRNYQLSSQAKELEGTLAGLKEDVTDVNRQRRAFNETQGEHLARLENRWNDLVTSTLQLEMACTAMEGEVRGLEHRAEELRVEVARLE</sequence>